<keyword evidence="2" id="KW-0285">Flavoprotein</keyword>
<dbReference type="PANTHER" id="PTHR42973:SF13">
    <property type="entry name" value="FAD-BINDING PCMH-TYPE DOMAIN-CONTAINING PROTEIN"/>
    <property type="match status" value="1"/>
</dbReference>
<feature type="domain" description="FAD-binding PCMH-type" evidence="6">
    <location>
        <begin position="47"/>
        <end position="223"/>
    </location>
</feature>
<name>A0A8G1S0T1_9EURO</name>
<dbReference type="VEuPathDB" id="FungiDB:BO72DRAFT_465241"/>
<keyword evidence="4" id="KW-0560">Oxidoreductase</keyword>
<dbReference type="Gene3D" id="3.40.462.20">
    <property type="match status" value="1"/>
</dbReference>
<dbReference type="PANTHER" id="PTHR42973">
    <property type="entry name" value="BINDING OXIDOREDUCTASE, PUTATIVE (AFU_ORTHOLOGUE AFUA_1G17690)-RELATED"/>
    <property type="match status" value="1"/>
</dbReference>
<feature type="region of interest" description="Disordered" evidence="5">
    <location>
        <begin position="1"/>
        <end position="20"/>
    </location>
</feature>
<dbReference type="RefSeq" id="XP_040805888.1">
    <property type="nucleotide sequence ID" value="XM_040946693.1"/>
</dbReference>
<dbReference type="GO" id="GO:0016491">
    <property type="term" value="F:oxidoreductase activity"/>
    <property type="evidence" value="ECO:0007669"/>
    <property type="project" value="UniProtKB-KW"/>
</dbReference>
<dbReference type="SUPFAM" id="SSF56176">
    <property type="entry name" value="FAD-binding/transporter-associated domain-like"/>
    <property type="match status" value="1"/>
</dbReference>
<evidence type="ECO:0000256" key="1">
    <source>
        <dbReference type="ARBA" id="ARBA00005466"/>
    </source>
</evidence>
<sequence>MEMHLAGITRPCPRMSKPRRHISNTTAWPGEDEFAAEQNDYFSRQQSELSPACFYRPFDEAQLSYAVARAREHPLCPIAVKGGGHASFAGASNTAKGITIVLRHFDQVIVSSDRKTVLVGAGTRWLNVYNELEKVNLTVPGGRTGSAVLGNGSILDVNRESQPDLYWALRGGGSNFAIVTHFDMYAIPHDLMWGGTRNYTKQWIPSLIDFYVESGFLSPYQPSASQITTLYYRDGEYTATVDLFNVNPEPSNMLSNTNLTQVPYTSDTIAVTRQSQLAESNYRGQPDGLRQTYWTATYLLDGPLAHFIHQVFEEETAALGPLDGLEARCIMQVFANNTLHAMTRKGGNALPIAGGDQPLIILNPAFRWQQAGDDLKILQANQNLFTRVKHYARERALNVEYLYMPYASEFQNVLESYGPKNLDRLRKVASTYDPEGFFQTQTPGYFKLDGRVGW</sequence>
<evidence type="ECO:0000256" key="2">
    <source>
        <dbReference type="ARBA" id="ARBA00022630"/>
    </source>
</evidence>
<keyword evidence="8" id="KW-1185">Reference proteome</keyword>
<proteinExistence type="inferred from homology"/>
<dbReference type="InterPro" id="IPR036318">
    <property type="entry name" value="FAD-bd_PCMH-like_sf"/>
</dbReference>
<dbReference type="GeneID" id="63864026"/>
<evidence type="ECO:0000256" key="4">
    <source>
        <dbReference type="ARBA" id="ARBA00023002"/>
    </source>
</evidence>
<dbReference type="Proteomes" id="UP000249789">
    <property type="component" value="Unassembled WGS sequence"/>
</dbReference>
<dbReference type="AlphaFoldDB" id="A0A8G1S0T1"/>
<dbReference type="InterPro" id="IPR006094">
    <property type="entry name" value="Oxid_FAD_bind_N"/>
</dbReference>
<dbReference type="GO" id="GO:0071949">
    <property type="term" value="F:FAD binding"/>
    <property type="evidence" value="ECO:0007669"/>
    <property type="project" value="InterPro"/>
</dbReference>
<evidence type="ECO:0000256" key="3">
    <source>
        <dbReference type="ARBA" id="ARBA00022827"/>
    </source>
</evidence>
<dbReference type="InterPro" id="IPR050416">
    <property type="entry name" value="FAD-linked_Oxidoreductase"/>
</dbReference>
<reference evidence="7 8" key="1">
    <citation type="submission" date="2018-02" db="EMBL/GenBank/DDBJ databases">
        <title>The genomes of Aspergillus section Nigri reveals drivers in fungal speciation.</title>
        <authorList>
            <consortium name="DOE Joint Genome Institute"/>
            <person name="Vesth T.C."/>
            <person name="Nybo J."/>
            <person name="Theobald S."/>
            <person name="Brandl J."/>
            <person name="Frisvad J.C."/>
            <person name="Nielsen K.F."/>
            <person name="Lyhne E.K."/>
            <person name="Kogle M.E."/>
            <person name="Kuo A."/>
            <person name="Riley R."/>
            <person name="Clum A."/>
            <person name="Nolan M."/>
            <person name="Lipzen A."/>
            <person name="Salamov A."/>
            <person name="Henrissat B."/>
            <person name="Wiebenga A."/>
            <person name="De vries R.P."/>
            <person name="Grigoriev I.V."/>
            <person name="Mortensen U.H."/>
            <person name="Andersen M.R."/>
            <person name="Baker S.E."/>
        </authorList>
    </citation>
    <scope>NUCLEOTIDE SEQUENCE [LARGE SCALE GENOMIC DNA]</scope>
    <source>
        <strain evidence="7 8">CBS 313.89</strain>
    </source>
</reference>
<organism evidence="7 8">
    <name type="scientific">Aspergillus fijiensis CBS 313.89</name>
    <dbReference type="NCBI Taxonomy" id="1448319"/>
    <lineage>
        <taxon>Eukaryota</taxon>
        <taxon>Fungi</taxon>
        <taxon>Dikarya</taxon>
        <taxon>Ascomycota</taxon>
        <taxon>Pezizomycotina</taxon>
        <taxon>Eurotiomycetes</taxon>
        <taxon>Eurotiomycetidae</taxon>
        <taxon>Eurotiales</taxon>
        <taxon>Aspergillaceae</taxon>
        <taxon>Aspergillus</taxon>
    </lineage>
</organism>
<dbReference type="OrthoDB" id="2151789at2759"/>
<evidence type="ECO:0000313" key="8">
    <source>
        <dbReference type="Proteomes" id="UP000249789"/>
    </source>
</evidence>
<protein>
    <submittedName>
        <fullName evidence="7">FAD-binding domain-containing protein</fullName>
    </submittedName>
</protein>
<dbReference type="Gene3D" id="3.30.465.10">
    <property type="match status" value="2"/>
</dbReference>
<keyword evidence="3" id="KW-0274">FAD</keyword>
<comment type="similarity">
    <text evidence="1">Belongs to the oxygen-dependent FAD-linked oxidoreductase family.</text>
</comment>
<dbReference type="EMBL" id="KZ824624">
    <property type="protein sequence ID" value="RAK81878.1"/>
    <property type="molecule type" value="Genomic_DNA"/>
</dbReference>
<dbReference type="InterPro" id="IPR016166">
    <property type="entry name" value="FAD-bd_PCMH"/>
</dbReference>
<accession>A0A8G1S0T1</accession>
<dbReference type="Pfam" id="PF01565">
    <property type="entry name" value="FAD_binding_4"/>
    <property type="match status" value="1"/>
</dbReference>
<dbReference type="PROSITE" id="PS51387">
    <property type="entry name" value="FAD_PCMH"/>
    <property type="match status" value="1"/>
</dbReference>
<gene>
    <name evidence="7" type="ORF">BO72DRAFT_465241</name>
</gene>
<evidence type="ECO:0000256" key="5">
    <source>
        <dbReference type="SAM" id="MobiDB-lite"/>
    </source>
</evidence>
<evidence type="ECO:0000259" key="6">
    <source>
        <dbReference type="PROSITE" id="PS51387"/>
    </source>
</evidence>
<evidence type="ECO:0000313" key="7">
    <source>
        <dbReference type="EMBL" id="RAK81878.1"/>
    </source>
</evidence>
<dbReference type="InterPro" id="IPR016169">
    <property type="entry name" value="FAD-bd_PCMH_sub2"/>
</dbReference>